<name>A0AAT9IH24_9GAMM</name>
<dbReference type="AlphaFoldDB" id="A0AAT9IH24"/>
<organism evidence="7">
    <name type="scientific">Buchnera aphidicola</name>
    <name type="common">Anoecia corni</name>
    <dbReference type="NCBI Taxonomy" id="2994477"/>
    <lineage>
        <taxon>Bacteria</taxon>
        <taxon>Pseudomonadati</taxon>
        <taxon>Pseudomonadota</taxon>
        <taxon>Gammaproteobacteria</taxon>
        <taxon>Enterobacterales</taxon>
        <taxon>Erwiniaceae</taxon>
        <taxon>Buchnera</taxon>
    </lineage>
</organism>
<sequence>MIMEERLLNVILSRHISEKSTTSVEKKNTIVLKVAYSSKKYEIKKSVERLFSVKVDKVNTLVVKSKKKGQGQKIGFRKKWKKAFVTIKKGQKLDLIDSRK</sequence>
<reference evidence="7" key="1">
    <citation type="submission" date="2024-06" db="EMBL/GenBank/DDBJ databases">
        <authorList>
            <person name="Manzano-Marin A."/>
            <person name="Manzano-Marin A."/>
            <person name="Alejandro Manzano Marin A."/>
        </authorList>
    </citation>
    <scope>NUCLEOTIDE SEQUENCE</scope>
    <source>
        <strain evidence="7">Ancorni-2928</strain>
    </source>
</reference>
<dbReference type="SUPFAM" id="SSF54189">
    <property type="entry name" value="Ribosomal proteins S24e, L23 and L15e"/>
    <property type="match status" value="1"/>
</dbReference>
<comment type="subunit">
    <text evidence="6">Part of the 50S ribosomal subunit. Contacts protein L29, and trigger factor when it is bound to the ribosome.</text>
</comment>
<comment type="similarity">
    <text evidence="1 6">Belongs to the universal ribosomal protein uL23 family.</text>
</comment>
<evidence type="ECO:0000256" key="1">
    <source>
        <dbReference type="ARBA" id="ARBA00006700"/>
    </source>
</evidence>
<dbReference type="GO" id="GO:1990904">
    <property type="term" value="C:ribonucleoprotein complex"/>
    <property type="evidence" value="ECO:0007669"/>
    <property type="project" value="UniProtKB-KW"/>
</dbReference>
<dbReference type="PANTHER" id="PTHR11620">
    <property type="entry name" value="60S RIBOSOMAL PROTEIN L23A"/>
    <property type="match status" value="1"/>
</dbReference>
<comment type="function">
    <text evidence="6">One of the early assembly proteins it binds 23S rRNA. One of the proteins that surrounds the polypeptide exit tunnel on the outside of the ribosome. Forms the main docking site for trigger factor binding to the ribosome.</text>
</comment>
<dbReference type="FunFam" id="3.30.70.330:FF:000001">
    <property type="entry name" value="50S ribosomal protein L23"/>
    <property type="match status" value="1"/>
</dbReference>
<dbReference type="GO" id="GO:0006412">
    <property type="term" value="P:translation"/>
    <property type="evidence" value="ECO:0007669"/>
    <property type="project" value="UniProtKB-UniRule"/>
</dbReference>
<dbReference type="GO" id="GO:0005840">
    <property type="term" value="C:ribosome"/>
    <property type="evidence" value="ECO:0007669"/>
    <property type="project" value="UniProtKB-KW"/>
</dbReference>
<dbReference type="InterPro" id="IPR012678">
    <property type="entry name" value="Ribosomal_uL23/eL15/eS24_sf"/>
</dbReference>
<protein>
    <recommendedName>
        <fullName evidence="6">Large ribosomal subunit protein uL23</fullName>
    </recommendedName>
</protein>
<dbReference type="GO" id="GO:0003735">
    <property type="term" value="F:structural constituent of ribosome"/>
    <property type="evidence" value="ECO:0007669"/>
    <property type="project" value="InterPro"/>
</dbReference>
<evidence type="ECO:0000256" key="3">
    <source>
        <dbReference type="ARBA" id="ARBA00022884"/>
    </source>
</evidence>
<keyword evidence="2 6" id="KW-0699">rRNA-binding</keyword>
<accession>A0AAT9IH24</accession>
<evidence type="ECO:0000256" key="4">
    <source>
        <dbReference type="ARBA" id="ARBA00022980"/>
    </source>
</evidence>
<keyword evidence="5 6" id="KW-0687">Ribonucleoprotein</keyword>
<dbReference type="InterPro" id="IPR013025">
    <property type="entry name" value="Ribosomal_uL23-like"/>
</dbReference>
<dbReference type="HAMAP" id="MF_01369_B">
    <property type="entry name" value="Ribosomal_uL23_B"/>
    <property type="match status" value="1"/>
</dbReference>
<evidence type="ECO:0000256" key="5">
    <source>
        <dbReference type="ARBA" id="ARBA00023274"/>
    </source>
</evidence>
<dbReference type="EMBL" id="OZ060371">
    <property type="protein sequence ID" value="CAL4043869.1"/>
    <property type="molecule type" value="Genomic_DNA"/>
</dbReference>
<dbReference type="GO" id="GO:0019843">
    <property type="term" value="F:rRNA binding"/>
    <property type="evidence" value="ECO:0007669"/>
    <property type="project" value="UniProtKB-UniRule"/>
</dbReference>
<dbReference type="Gene3D" id="3.30.70.330">
    <property type="match status" value="1"/>
</dbReference>
<dbReference type="Pfam" id="PF00276">
    <property type="entry name" value="Ribosomal_L23"/>
    <property type="match status" value="1"/>
</dbReference>
<evidence type="ECO:0000256" key="2">
    <source>
        <dbReference type="ARBA" id="ARBA00022730"/>
    </source>
</evidence>
<dbReference type="NCBIfam" id="NF004359">
    <property type="entry name" value="PRK05738.1-3"/>
    <property type="match status" value="1"/>
</dbReference>
<proteinExistence type="inferred from homology"/>
<dbReference type="InterPro" id="IPR012677">
    <property type="entry name" value="Nucleotide-bd_a/b_plait_sf"/>
</dbReference>
<dbReference type="NCBIfam" id="NF004363">
    <property type="entry name" value="PRK05738.2-4"/>
    <property type="match status" value="1"/>
</dbReference>
<gene>
    <name evidence="6 7" type="primary">rplW</name>
    <name evidence="7" type="ORF">BUANCORI2928_412</name>
</gene>
<evidence type="ECO:0000256" key="6">
    <source>
        <dbReference type="HAMAP-Rule" id="MF_01369"/>
    </source>
</evidence>
<evidence type="ECO:0000313" key="7">
    <source>
        <dbReference type="EMBL" id="CAL4043869.1"/>
    </source>
</evidence>
<keyword evidence="3 6" id="KW-0694">RNA-binding</keyword>
<keyword evidence="4 6" id="KW-0689">Ribosomal protein</keyword>